<keyword evidence="3" id="KW-1185">Reference proteome</keyword>
<protein>
    <submittedName>
        <fullName evidence="2">Uncharacterized protein</fullName>
    </submittedName>
</protein>
<organism evidence="2 3">
    <name type="scientific">Galdieria sulphuraria</name>
    <name type="common">Red alga</name>
    <dbReference type="NCBI Taxonomy" id="130081"/>
    <lineage>
        <taxon>Eukaryota</taxon>
        <taxon>Rhodophyta</taxon>
        <taxon>Bangiophyceae</taxon>
        <taxon>Galdieriales</taxon>
        <taxon>Galdieriaceae</taxon>
        <taxon>Galdieria</taxon>
    </lineage>
</organism>
<feature type="region of interest" description="Disordered" evidence="1">
    <location>
        <begin position="31"/>
        <end position="106"/>
    </location>
</feature>
<accession>M2XQE7</accession>
<dbReference type="Proteomes" id="UP000030680">
    <property type="component" value="Unassembled WGS sequence"/>
</dbReference>
<dbReference type="Gramene" id="EME25823">
    <property type="protein sequence ID" value="EME25823"/>
    <property type="gene ID" value="Gasu_65170"/>
</dbReference>
<evidence type="ECO:0000313" key="3">
    <source>
        <dbReference type="Proteomes" id="UP000030680"/>
    </source>
</evidence>
<dbReference type="AlphaFoldDB" id="M2XQE7"/>
<evidence type="ECO:0000256" key="1">
    <source>
        <dbReference type="SAM" id="MobiDB-lite"/>
    </source>
</evidence>
<name>M2XQE7_GALSU</name>
<evidence type="ECO:0000313" key="2">
    <source>
        <dbReference type="EMBL" id="EME25823.1"/>
    </source>
</evidence>
<feature type="compositionally biased region" description="Polar residues" evidence="1">
    <location>
        <begin position="54"/>
        <end position="63"/>
    </location>
</feature>
<dbReference type="EMBL" id="KB454783">
    <property type="protein sequence ID" value="EME25823.1"/>
    <property type="molecule type" value="Genomic_DNA"/>
</dbReference>
<gene>
    <name evidence="2" type="ORF">Gasu_65170</name>
</gene>
<proteinExistence type="predicted"/>
<dbReference type="RefSeq" id="XP_005702343.1">
    <property type="nucleotide sequence ID" value="XM_005702286.1"/>
</dbReference>
<sequence>MCVVQHYVDSKGVSYYGFEAWWKWVADGCPPRPSKEEVTKRTRQSGQFVRKEQTNSQDLSSWRSMGETYYPDRKSQETLDAEELRERKSLNKSSTEREKGSVATHS</sequence>
<feature type="compositionally biased region" description="Basic and acidic residues" evidence="1">
    <location>
        <begin position="70"/>
        <end position="100"/>
    </location>
</feature>
<dbReference type="GeneID" id="17084815"/>
<reference evidence="3" key="1">
    <citation type="journal article" date="2013" name="Science">
        <title>Gene transfer from bacteria and archaea facilitated evolution of an extremophilic eukaryote.</title>
        <authorList>
            <person name="Schonknecht G."/>
            <person name="Chen W.H."/>
            <person name="Ternes C.M."/>
            <person name="Barbier G.G."/>
            <person name="Shrestha R.P."/>
            <person name="Stanke M."/>
            <person name="Brautigam A."/>
            <person name="Baker B.J."/>
            <person name="Banfield J.F."/>
            <person name="Garavito R.M."/>
            <person name="Carr K."/>
            <person name="Wilkerson C."/>
            <person name="Rensing S.A."/>
            <person name="Gagneul D."/>
            <person name="Dickenson N.E."/>
            <person name="Oesterhelt C."/>
            <person name="Lercher M.J."/>
            <person name="Weber A.P."/>
        </authorList>
    </citation>
    <scope>NUCLEOTIDE SEQUENCE [LARGE SCALE GENOMIC DNA]</scope>
    <source>
        <strain evidence="3">074W</strain>
    </source>
</reference>
<dbReference type="KEGG" id="gsl:Gasu_65170"/>
<dbReference type="OrthoDB" id="10282267at2759"/>